<accession>A0AAD0P868</accession>
<keyword evidence="3" id="KW-0731">Sigma factor</keyword>
<dbReference type="GO" id="GO:0003677">
    <property type="term" value="F:DNA binding"/>
    <property type="evidence" value="ECO:0007669"/>
    <property type="project" value="UniProtKB-KW"/>
</dbReference>
<dbReference type="SUPFAM" id="SSF88659">
    <property type="entry name" value="Sigma3 and sigma4 domains of RNA polymerase sigma factors"/>
    <property type="match status" value="1"/>
</dbReference>
<evidence type="ECO:0000256" key="1">
    <source>
        <dbReference type="ARBA" id="ARBA00010641"/>
    </source>
</evidence>
<evidence type="ECO:0000256" key="3">
    <source>
        <dbReference type="ARBA" id="ARBA00023082"/>
    </source>
</evidence>
<sequence length="139" mass="15519">MVDSNELDQLVQTISALADEDALLKNAVSSALLAILDWLPSAQRVALVLHNVFAVSFETIADLLKRSPETVKKLTSWGWVRGRLHSDPGPPNSAVWLSAPRAWRRFWKRPATVISPRCWICGHPRWCGQSIACWFPSGC</sequence>
<comment type="similarity">
    <text evidence="1">Belongs to the sigma-70 factor family. ECF subfamily.</text>
</comment>
<protein>
    <recommendedName>
        <fullName evidence="6">RNA polymerase sigma factor 70 region 4 type 2 domain-containing protein</fullName>
    </recommendedName>
</protein>
<dbReference type="Gene3D" id="1.10.10.10">
    <property type="entry name" value="Winged helix-like DNA-binding domain superfamily/Winged helix DNA-binding domain"/>
    <property type="match status" value="1"/>
</dbReference>
<name>A0AAD0P868_MYCLR</name>
<dbReference type="Pfam" id="PF08281">
    <property type="entry name" value="Sigma70_r4_2"/>
    <property type="match status" value="1"/>
</dbReference>
<keyword evidence="2" id="KW-0805">Transcription regulation</keyword>
<evidence type="ECO:0000259" key="6">
    <source>
        <dbReference type="Pfam" id="PF08281"/>
    </source>
</evidence>
<dbReference type="InterPro" id="IPR013324">
    <property type="entry name" value="RNA_pol_sigma_r3/r4-like"/>
</dbReference>
<gene>
    <name evidence="7" type="ORF">DIJ64_07805</name>
</gene>
<keyword evidence="4" id="KW-0238">DNA-binding</keyword>
<dbReference type="InterPro" id="IPR013249">
    <property type="entry name" value="RNA_pol_sigma70_r4_t2"/>
</dbReference>
<dbReference type="AlphaFoldDB" id="A0AAD0P868"/>
<organism evidence="7 8">
    <name type="scientific">Mycobacterium leprae</name>
    <dbReference type="NCBI Taxonomy" id="1769"/>
    <lineage>
        <taxon>Bacteria</taxon>
        <taxon>Bacillati</taxon>
        <taxon>Actinomycetota</taxon>
        <taxon>Actinomycetes</taxon>
        <taxon>Mycobacteriales</taxon>
        <taxon>Mycobacteriaceae</taxon>
        <taxon>Mycobacterium</taxon>
    </lineage>
</organism>
<proteinExistence type="inferred from homology"/>
<evidence type="ECO:0000313" key="8">
    <source>
        <dbReference type="Proteomes" id="UP000249682"/>
    </source>
</evidence>
<evidence type="ECO:0000256" key="5">
    <source>
        <dbReference type="ARBA" id="ARBA00023163"/>
    </source>
</evidence>
<evidence type="ECO:0000256" key="2">
    <source>
        <dbReference type="ARBA" id="ARBA00023015"/>
    </source>
</evidence>
<reference evidence="7 8" key="1">
    <citation type="submission" date="2018-05" db="EMBL/GenBank/DDBJ databases">
        <title>Evolution of small genomes with special reference to Mycobacterium leprae.</title>
        <authorList>
            <person name="Mohanty P.S."/>
            <person name="Bansal A.K."/>
            <person name="Gupta U.D."/>
            <person name="Naaz F."/>
            <person name="Dwivedi V.D."/>
            <person name="Singh H."/>
            <person name="Gupta G."/>
            <person name="Sharma S."/>
            <person name="Arora M."/>
        </authorList>
    </citation>
    <scope>NUCLEOTIDE SEQUENCE [LARGE SCALE GENOMIC DNA]</scope>
    <source>
        <strain evidence="7 8">MRHRU-235-G</strain>
    </source>
</reference>
<dbReference type="GO" id="GO:0016987">
    <property type="term" value="F:sigma factor activity"/>
    <property type="evidence" value="ECO:0007669"/>
    <property type="project" value="UniProtKB-KW"/>
</dbReference>
<dbReference type="InterPro" id="IPR036388">
    <property type="entry name" value="WH-like_DNA-bd_sf"/>
</dbReference>
<dbReference type="GO" id="GO:0006352">
    <property type="term" value="P:DNA-templated transcription initiation"/>
    <property type="evidence" value="ECO:0007669"/>
    <property type="project" value="InterPro"/>
</dbReference>
<evidence type="ECO:0000256" key="4">
    <source>
        <dbReference type="ARBA" id="ARBA00023125"/>
    </source>
</evidence>
<evidence type="ECO:0000313" key="7">
    <source>
        <dbReference type="EMBL" id="AWV48006.1"/>
    </source>
</evidence>
<dbReference type="Proteomes" id="UP000249682">
    <property type="component" value="Chromosome"/>
</dbReference>
<feature type="domain" description="RNA polymerase sigma factor 70 region 4 type 2" evidence="6">
    <location>
        <begin position="31"/>
        <end position="74"/>
    </location>
</feature>
<dbReference type="EMBL" id="CP029543">
    <property type="protein sequence ID" value="AWV48006.1"/>
    <property type="molecule type" value="Genomic_DNA"/>
</dbReference>
<keyword evidence="5" id="KW-0804">Transcription</keyword>